<dbReference type="EMBL" id="ABAX03000005">
    <property type="protein sequence ID" value="EDR98763.1"/>
    <property type="molecule type" value="Genomic_DNA"/>
</dbReference>
<accession>B0MB88</accession>
<reference evidence="2" key="1">
    <citation type="submission" date="2007-11" db="EMBL/GenBank/DDBJ databases">
        <authorList>
            <person name="Fulton L."/>
            <person name="Clifton S."/>
            <person name="Fulton B."/>
            <person name="Xu J."/>
            <person name="Minx P."/>
            <person name="Pepin K.H."/>
            <person name="Johnson M."/>
            <person name="Thiruvilangam P."/>
            <person name="Bhonagiri V."/>
            <person name="Nash W.E."/>
            <person name="Mardis E.R."/>
            <person name="Wilson R.K."/>
        </authorList>
    </citation>
    <scope>NUCLEOTIDE SEQUENCE [LARGE SCALE GENOMIC DNA]</scope>
    <source>
        <strain evidence="2">DSM 14662</strain>
    </source>
</reference>
<gene>
    <name evidence="2" type="ORF">ANACAC_00815</name>
</gene>
<dbReference type="Gene3D" id="2.10.109.10">
    <property type="entry name" value="Umud Fragment, subunit A"/>
    <property type="match status" value="1"/>
</dbReference>
<dbReference type="STRING" id="411490.ANACAC_00815"/>
<dbReference type="InterPro" id="IPR039418">
    <property type="entry name" value="LexA-like"/>
</dbReference>
<organism evidence="2 3">
    <name type="scientific">Anaerostipes caccae (strain DSM 14662 / CCUG 47493 / JCM 13470 / NCIMB 13811 / L1-92)</name>
    <dbReference type="NCBI Taxonomy" id="411490"/>
    <lineage>
        <taxon>Bacteria</taxon>
        <taxon>Bacillati</taxon>
        <taxon>Bacillota</taxon>
        <taxon>Clostridia</taxon>
        <taxon>Lachnospirales</taxon>
        <taxon>Lachnospiraceae</taxon>
        <taxon>Anaerostipes</taxon>
    </lineage>
</organism>
<dbReference type="RefSeq" id="WP_006566321.1">
    <property type="nucleotide sequence ID" value="NZ_AP023027.1"/>
</dbReference>
<sequence>MGGLGNKDIMANNIKYYMNLNGKTRNEMCEALGVKYTTFTDWVKGNTYPRIDKIELMANYFGIEKSDLVEQRSVNRKHNAVEINVLGRVAAGIPIDAVEEIIDTEEITEDMAKTGTFFGLQIHGNSMEPKFSEGDVVIVRQQDDAETDDIVIAIVNGDEATCKKLKKYNDGIVLISTNPAYEPMYFSNKEIMDKPVKIIGVVKELRAKF</sequence>
<dbReference type="CDD" id="cd00093">
    <property type="entry name" value="HTH_XRE"/>
    <property type="match status" value="1"/>
</dbReference>
<dbReference type="Pfam" id="PF00717">
    <property type="entry name" value="Peptidase_S24"/>
    <property type="match status" value="1"/>
</dbReference>
<dbReference type="PANTHER" id="PTHR33516">
    <property type="entry name" value="LEXA REPRESSOR"/>
    <property type="match status" value="1"/>
</dbReference>
<dbReference type="eggNOG" id="COG1974">
    <property type="taxonomic scope" value="Bacteria"/>
</dbReference>
<dbReference type="HOGENOM" id="CLU_066192_1_1_9"/>
<comment type="caution">
    <text evidence="2">The sequence shown here is derived from an EMBL/GenBank/DDBJ whole genome shotgun (WGS) entry which is preliminary data.</text>
</comment>
<protein>
    <submittedName>
        <fullName evidence="2">Repressor LexA</fullName>
    </submittedName>
</protein>
<dbReference type="GO" id="GO:0003677">
    <property type="term" value="F:DNA binding"/>
    <property type="evidence" value="ECO:0007669"/>
    <property type="project" value="InterPro"/>
</dbReference>
<evidence type="ECO:0000313" key="2">
    <source>
        <dbReference type="EMBL" id="EDR98763.1"/>
    </source>
</evidence>
<evidence type="ECO:0000259" key="1">
    <source>
        <dbReference type="PROSITE" id="PS50943"/>
    </source>
</evidence>
<dbReference type="InterPro" id="IPR050077">
    <property type="entry name" value="LexA_repressor"/>
</dbReference>
<dbReference type="Pfam" id="PF01381">
    <property type="entry name" value="HTH_3"/>
    <property type="match status" value="1"/>
</dbReference>
<dbReference type="PROSITE" id="PS50943">
    <property type="entry name" value="HTH_CROC1"/>
    <property type="match status" value="1"/>
</dbReference>
<feature type="domain" description="HTH cro/C1-type" evidence="1">
    <location>
        <begin position="14"/>
        <end position="68"/>
    </location>
</feature>
<reference evidence="2" key="2">
    <citation type="submission" date="2013-11" db="EMBL/GenBank/DDBJ databases">
        <title>Draft genome sequence of Anaerostipes caccae (DSM 14662).</title>
        <authorList>
            <person name="Sudarsanam P."/>
            <person name="Ley R."/>
            <person name="Guruge J."/>
            <person name="Turnbaugh P.J."/>
            <person name="Mahowald M."/>
            <person name="Liep D."/>
            <person name="Gordon J."/>
        </authorList>
    </citation>
    <scope>NUCLEOTIDE SEQUENCE</scope>
    <source>
        <strain evidence="2">DSM 14662</strain>
    </source>
</reference>
<dbReference type="SUPFAM" id="SSF51306">
    <property type="entry name" value="LexA/Signal peptidase"/>
    <property type="match status" value="1"/>
</dbReference>
<dbReference type="InterPro" id="IPR010982">
    <property type="entry name" value="Lambda_DNA-bd_dom_sf"/>
</dbReference>
<proteinExistence type="predicted"/>
<name>B0MB88_ANACD</name>
<dbReference type="Proteomes" id="UP000004935">
    <property type="component" value="Unassembled WGS sequence"/>
</dbReference>
<dbReference type="CDD" id="cd06529">
    <property type="entry name" value="S24_LexA-like"/>
    <property type="match status" value="1"/>
</dbReference>
<dbReference type="InterPro" id="IPR001387">
    <property type="entry name" value="Cro/C1-type_HTH"/>
</dbReference>
<dbReference type="PANTHER" id="PTHR33516:SF2">
    <property type="entry name" value="LEXA REPRESSOR-RELATED"/>
    <property type="match status" value="1"/>
</dbReference>
<dbReference type="SUPFAM" id="SSF47413">
    <property type="entry name" value="lambda repressor-like DNA-binding domains"/>
    <property type="match status" value="1"/>
</dbReference>
<dbReference type="Gene3D" id="1.10.260.40">
    <property type="entry name" value="lambda repressor-like DNA-binding domains"/>
    <property type="match status" value="1"/>
</dbReference>
<dbReference type="InterPro" id="IPR036286">
    <property type="entry name" value="LexA/Signal_pep-like_sf"/>
</dbReference>
<dbReference type="AlphaFoldDB" id="B0MB88"/>
<keyword evidence="3" id="KW-1185">Reference proteome</keyword>
<dbReference type="InterPro" id="IPR015927">
    <property type="entry name" value="Peptidase_S24_S26A/B/C"/>
</dbReference>
<evidence type="ECO:0000313" key="3">
    <source>
        <dbReference type="Proteomes" id="UP000004935"/>
    </source>
</evidence>
<dbReference type="SMART" id="SM00530">
    <property type="entry name" value="HTH_XRE"/>
    <property type="match status" value="1"/>
</dbReference>